<proteinExistence type="predicted"/>
<dbReference type="InterPro" id="IPR036291">
    <property type="entry name" value="NAD(P)-bd_dom_sf"/>
</dbReference>
<dbReference type="InterPro" id="IPR011032">
    <property type="entry name" value="GroES-like_sf"/>
</dbReference>
<evidence type="ECO:0000313" key="4">
    <source>
        <dbReference type="EMBL" id="GAA2150255.1"/>
    </source>
</evidence>
<dbReference type="CDD" id="cd05289">
    <property type="entry name" value="MDR_like_2"/>
    <property type="match status" value="1"/>
</dbReference>
<accession>A0ABP5LN30</accession>
<dbReference type="RefSeq" id="WP_344467665.1">
    <property type="nucleotide sequence ID" value="NZ_BAAANT010000028.1"/>
</dbReference>
<dbReference type="EMBL" id="BAAANT010000028">
    <property type="protein sequence ID" value="GAA2150255.1"/>
    <property type="molecule type" value="Genomic_DNA"/>
</dbReference>
<comment type="caution">
    <text evidence="4">The sequence shown here is derived from an EMBL/GenBank/DDBJ whole genome shotgun (WGS) entry which is preliminary data.</text>
</comment>
<dbReference type="PANTHER" id="PTHR11695">
    <property type="entry name" value="ALCOHOL DEHYDROGENASE RELATED"/>
    <property type="match status" value="1"/>
</dbReference>
<dbReference type="SMART" id="SM00829">
    <property type="entry name" value="PKS_ER"/>
    <property type="match status" value="1"/>
</dbReference>
<sequence>MSENGSNDASGARMRAMGTTEAGGPEVLLPVEIARPVPGPTEILVRVHAAGVNPVDWKRRARGGAPAGELFVPGYDVSGVVEAVGDGVLLFAPGDEVFGMPCFPHQARAYAEYVTAPARHFALKPASLDHTRAAALPLAALTARQALVDIADVRPGQRVLIHAAAGGVGHLAVQIAKALGAYVLGTASAGKHAFVRSLGADEVIDYTTTDFVRAARDIDVVVDPIGGENAVRSLRTLRPGGRLVQLLPDAPVEAARAQGLEAGFMLVEPDRAGLRAIAALVDSGRLRVELDTVLPLAEAAKAHALGETDRTTGKIVLTVTE</sequence>
<feature type="domain" description="Enoyl reductase (ER)" evidence="3">
    <location>
        <begin position="23"/>
        <end position="317"/>
    </location>
</feature>
<dbReference type="Proteomes" id="UP001422759">
    <property type="component" value="Unassembled WGS sequence"/>
</dbReference>
<evidence type="ECO:0000259" key="3">
    <source>
        <dbReference type="SMART" id="SM00829"/>
    </source>
</evidence>
<dbReference type="Pfam" id="PF13602">
    <property type="entry name" value="ADH_zinc_N_2"/>
    <property type="match status" value="1"/>
</dbReference>
<dbReference type="InterPro" id="IPR020843">
    <property type="entry name" value="ER"/>
</dbReference>
<name>A0ABP5LN30_9ACTN</name>
<dbReference type="InterPro" id="IPR013154">
    <property type="entry name" value="ADH-like_N"/>
</dbReference>
<keyword evidence="1" id="KW-0560">Oxidoreductase</keyword>
<gene>
    <name evidence="4" type="ORF">GCM10009760_44500</name>
</gene>
<protein>
    <submittedName>
        <fullName evidence="4">NADP-dependent oxidoreductase</fullName>
    </submittedName>
</protein>
<dbReference type="Gene3D" id="3.90.180.10">
    <property type="entry name" value="Medium-chain alcohol dehydrogenases, catalytic domain"/>
    <property type="match status" value="1"/>
</dbReference>
<evidence type="ECO:0000256" key="1">
    <source>
        <dbReference type="ARBA" id="ARBA00023002"/>
    </source>
</evidence>
<feature type="region of interest" description="Disordered" evidence="2">
    <location>
        <begin position="1"/>
        <end position="21"/>
    </location>
</feature>
<dbReference type="Gene3D" id="3.40.50.720">
    <property type="entry name" value="NAD(P)-binding Rossmann-like Domain"/>
    <property type="match status" value="1"/>
</dbReference>
<reference evidence="5" key="1">
    <citation type="journal article" date="2019" name="Int. J. Syst. Evol. Microbiol.">
        <title>The Global Catalogue of Microorganisms (GCM) 10K type strain sequencing project: providing services to taxonomists for standard genome sequencing and annotation.</title>
        <authorList>
            <consortium name="The Broad Institute Genomics Platform"/>
            <consortium name="The Broad Institute Genome Sequencing Center for Infectious Disease"/>
            <person name="Wu L."/>
            <person name="Ma J."/>
        </authorList>
    </citation>
    <scope>NUCLEOTIDE SEQUENCE [LARGE SCALE GENOMIC DNA]</scope>
    <source>
        <strain evidence="5">JCM 14560</strain>
    </source>
</reference>
<evidence type="ECO:0000256" key="2">
    <source>
        <dbReference type="SAM" id="MobiDB-lite"/>
    </source>
</evidence>
<keyword evidence="5" id="KW-1185">Reference proteome</keyword>
<dbReference type="SUPFAM" id="SSF51735">
    <property type="entry name" value="NAD(P)-binding Rossmann-fold domains"/>
    <property type="match status" value="1"/>
</dbReference>
<dbReference type="SUPFAM" id="SSF50129">
    <property type="entry name" value="GroES-like"/>
    <property type="match status" value="1"/>
</dbReference>
<dbReference type="PROSITE" id="PS01162">
    <property type="entry name" value="QOR_ZETA_CRYSTAL"/>
    <property type="match status" value="1"/>
</dbReference>
<dbReference type="InterPro" id="IPR002364">
    <property type="entry name" value="Quin_OxRdtase/zeta-crystal_CS"/>
</dbReference>
<dbReference type="Pfam" id="PF08240">
    <property type="entry name" value="ADH_N"/>
    <property type="match status" value="1"/>
</dbReference>
<organism evidence="4 5">
    <name type="scientific">Kitasatospora kazusensis</name>
    <dbReference type="NCBI Taxonomy" id="407974"/>
    <lineage>
        <taxon>Bacteria</taxon>
        <taxon>Bacillati</taxon>
        <taxon>Actinomycetota</taxon>
        <taxon>Actinomycetes</taxon>
        <taxon>Kitasatosporales</taxon>
        <taxon>Streptomycetaceae</taxon>
        <taxon>Kitasatospora</taxon>
    </lineage>
</organism>
<dbReference type="PANTHER" id="PTHR11695:SF294">
    <property type="entry name" value="RETICULON-4-INTERACTING PROTEIN 1, MITOCHONDRIAL"/>
    <property type="match status" value="1"/>
</dbReference>
<dbReference type="InterPro" id="IPR050700">
    <property type="entry name" value="YIM1/Zinc_Alcohol_DH_Fams"/>
</dbReference>
<evidence type="ECO:0000313" key="5">
    <source>
        <dbReference type="Proteomes" id="UP001422759"/>
    </source>
</evidence>